<dbReference type="EC" id="4.2.1.51" evidence="2 9"/>
<sequence>MSLSIAHLGPTGTYAEAAALAYSQWLTQQTGQQSILCSYPSIAQTLEAVANGEASLGVVPIENSLEGSVTMTMDALWRLDNLQIQQSLILPIAHALISCASDLALIRAIYSHPQALAQCQGWIDKFLPLAQLVPTNATTEALQHLEQDRTAGAIASQRAAQLYNLPILACPINDYPDNHTRFLVVSLNASSGGSHTSLAFSVPANVPGALAKLLQIFASRNINLSRIESRPTKRSLGEYLFFIDIEADANAPSIQSAIAELKLHTETLKIFGSYPVLPINSKNPDGTEKHILAQETFES</sequence>
<feature type="domain" description="Prephenate dehydratase" evidence="10">
    <location>
        <begin position="4"/>
        <end position="187"/>
    </location>
</feature>
<dbReference type="PROSITE" id="PS51671">
    <property type="entry name" value="ACT"/>
    <property type="match status" value="1"/>
</dbReference>
<dbReference type="InterPro" id="IPR002912">
    <property type="entry name" value="ACT_dom"/>
</dbReference>
<keyword evidence="5 9" id="KW-0057">Aromatic amino acid biosynthesis</keyword>
<evidence type="ECO:0000256" key="1">
    <source>
        <dbReference type="ARBA" id="ARBA00004741"/>
    </source>
</evidence>
<evidence type="ECO:0000256" key="9">
    <source>
        <dbReference type="RuleBase" id="RU361254"/>
    </source>
</evidence>
<proteinExistence type="predicted"/>
<dbReference type="RefSeq" id="WP_413265560.1">
    <property type="nucleotide sequence ID" value="NZ_JBHFNR010000176.1"/>
</dbReference>
<feature type="domain" description="ACT" evidence="11">
    <location>
        <begin position="198"/>
        <end position="275"/>
    </location>
</feature>
<evidence type="ECO:0000256" key="6">
    <source>
        <dbReference type="ARBA" id="ARBA00023222"/>
    </source>
</evidence>
<dbReference type="Proteomes" id="UP001576784">
    <property type="component" value="Unassembled WGS sequence"/>
</dbReference>
<dbReference type="CDD" id="cd04905">
    <property type="entry name" value="ACT_CM-PDT"/>
    <property type="match status" value="1"/>
</dbReference>
<evidence type="ECO:0000256" key="5">
    <source>
        <dbReference type="ARBA" id="ARBA00023141"/>
    </source>
</evidence>
<dbReference type="SUPFAM" id="SSF53850">
    <property type="entry name" value="Periplasmic binding protein-like II"/>
    <property type="match status" value="1"/>
</dbReference>
<evidence type="ECO:0000313" key="13">
    <source>
        <dbReference type="Proteomes" id="UP001576784"/>
    </source>
</evidence>
<dbReference type="EMBL" id="JBHFNR010000176">
    <property type="protein sequence ID" value="MFB2895926.1"/>
    <property type="molecule type" value="Genomic_DNA"/>
</dbReference>
<comment type="pathway">
    <text evidence="1 9">Amino-acid biosynthesis; L-phenylalanine biosynthesis; phenylpyruvate from prephenate: step 1/1.</text>
</comment>
<organism evidence="12 13">
    <name type="scientific">Floridaenema flaviceps BLCC-F50</name>
    <dbReference type="NCBI Taxonomy" id="3153642"/>
    <lineage>
        <taxon>Bacteria</taxon>
        <taxon>Bacillati</taxon>
        <taxon>Cyanobacteriota</taxon>
        <taxon>Cyanophyceae</taxon>
        <taxon>Oscillatoriophycideae</taxon>
        <taxon>Aerosakkonematales</taxon>
        <taxon>Aerosakkonemataceae</taxon>
        <taxon>Floridanema</taxon>
        <taxon>Floridanema flaviceps</taxon>
    </lineage>
</organism>
<dbReference type="InterPro" id="IPR001086">
    <property type="entry name" value="Preph_deHydtase"/>
</dbReference>
<dbReference type="PROSITE" id="PS51171">
    <property type="entry name" value="PREPHENATE_DEHYDR_3"/>
    <property type="match status" value="1"/>
</dbReference>
<dbReference type="PANTHER" id="PTHR21022:SF19">
    <property type="entry name" value="PREPHENATE DEHYDRATASE-RELATED"/>
    <property type="match status" value="1"/>
</dbReference>
<evidence type="ECO:0000256" key="8">
    <source>
        <dbReference type="ARBA" id="ARBA00047848"/>
    </source>
</evidence>
<dbReference type="SUPFAM" id="SSF55021">
    <property type="entry name" value="ACT-like"/>
    <property type="match status" value="1"/>
</dbReference>
<evidence type="ECO:0000256" key="7">
    <source>
        <dbReference type="ARBA" id="ARBA00023239"/>
    </source>
</evidence>
<keyword evidence="13" id="KW-1185">Reference proteome</keyword>
<name>A0ABV4XW82_9CYAN</name>
<comment type="caution">
    <text evidence="12">The sequence shown here is derived from an EMBL/GenBank/DDBJ whole genome shotgun (WGS) entry which is preliminary data.</text>
</comment>
<evidence type="ECO:0000256" key="2">
    <source>
        <dbReference type="ARBA" id="ARBA00013147"/>
    </source>
</evidence>
<dbReference type="Gene3D" id="3.40.190.10">
    <property type="entry name" value="Periplasmic binding protein-like II"/>
    <property type="match status" value="2"/>
</dbReference>
<dbReference type="InterPro" id="IPR018528">
    <property type="entry name" value="Preph_deHydtase_CS"/>
</dbReference>
<keyword evidence="7 9" id="KW-0456">Lyase</keyword>
<dbReference type="Pfam" id="PF00800">
    <property type="entry name" value="PDT"/>
    <property type="match status" value="1"/>
</dbReference>
<dbReference type="Gene3D" id="3.30.70.260">
    <property type="match status" value="1"/>
</dbReference>
<dbReference type="PIRSF" id="PIRSF001500">
    <property type="entry name" value="Chor_mut_pdt_Ppr"/>
    <property type="match status" value="1"/>
</dbReference>
<accession>A0ABV4XW82</accession>
<keyword evidence="4 9" id="KW-0028">Amino-acid biosynthesis</keyword>
<comment type="catalytic activity">
    <reaction evidence="8 9">
        <text>prephenate + H(+) = 3-phenylpyruvate + CO2 + H2O</text>
        <dbReference type="Rhea" id="RHEA:21648"/>
        <dbReference type="ChEBI" id="CHEBI:15377"/>
        <dbReference type="ChEBI" id="CHEBI:15378"/>
        <dbReference type="ChEBI" id="CHEBI:16526"/>
        <dbReference type="ChEBI" id="CHEBI:18005"/>
        <dbReference type="ChEBI" id="CHEBI:29934"/>
        <dbReference type="EC" id="4.2.1.51"/>
    </reaction>
</comment>
<dbReference type="InterPro" id="IPR008242">
    <property type="entry name" value="Chor_mutase/pphenate_deHydtase"/>
</dbReference>
<dbReference type="PROSITE" id="PS00857">
    <property type="entry name" value="PREPHENATE_DEHYDR_1"/>
    <property type="match status" value="1"/>
</dbReference>
<dbReference type="CDD" id="cd13630">
    <property type="entry name" value="PBP2_PDT_1"/>
    <property type="match status" value="1"/>
</dbReference>
<dbReference type="Pfam" id="PF01842">
    <property type="entry name" value="ACT"/>
    <property type="match status" value="1"/>
</dbReference>
<evidence type="ECO:0000256" key="3">
    <source>
        <dbReference type="ARBA" id="ARBA00021872"/>
    </source>
</evidence>
<dbReference type="InterPro" id="IPR045865">
    <property type="entry name" value="ACT-like_dom_sf"/>
</dbReference>
<gene>
    <name evidence="9 12" type="primary">pheA</name>
    <name evidence="12" type="ORF">ACE1CI_23700</name>
</gene>
<protein>
    <recommendedName>
        <fullName evidence="3 9">Prephenate dehydratase</fullName>
        <shortName evidence="9">PDT</shortName>
        <ecNumber evidence="2 9">4.2.1.51</ecNumber>
    </recommendedName>
</protein>
<evidence type="ECO:0000313" key="12">
    <source>
        <dbReference type="EMBL" id="MFB2895926.1"/>
    </source>
</evidence>
<dbReference type="PANTHER" id="PTHR21022">
    <property type="entry name" value="PREPHENATE DEHYDRATASE P PROTEIN"/>
    <property type="match status" value="1"/>
</dbReference>
<dbReference type="GO" id="GO:0004664">
    <property type="term" value="F:prephenate dehydratase activity"/>
    <property type="evidence" value="ECO:0007669"/>
    <property type="project" value="UniProtKB-EC"/>
</dbReference>
<dbReference type="NCBIfam" id="NF008865">
    <property type="entry name" value="PRK11898.1"/>
    <property type="match status" value="1"/>
</dbReference>
<keyword evidence="6 9" id="KW-0584">Phenylalanine biosynthesis</keyword>
<evidence type="ECO:0000259" key="10">
    <source>
        <dbReference type="PROSITE" id="PS51171"/>
    </source>
</evidence>
<evidence type="ECO:0000256" key="4">
    <source>
        <dbReference type="ARBA" id="ARBA00022605"/>
    </source>
</evidence>
<dbReference type="PROSITE" id="PS00858">
    <property type="entry name" value="PREPHENATE_DEHYDR_2"/>
    <property type="match status" value="1"/>
</dbReference>
<evidence type="ECO:0000259" key="11">
    <source>
        <dbReference type="PROSITE" id="PS51671"/>
    </source>
</evidence>
<reference evidence="12 13" key="1">
    <citation type="submission" date="2024-09" db="EMBL/GenBank/DDBJ databases">
        <title>Floridaenema gen nov. (Aerosakkonemataceae, Aerosakkonematales ord. nov., Cyanobacteria) from benthic tropical and subtropical fresh waters, with the description of four new species.</title>
        <authorList>
            <person name="Moretto J.A."/>
            <person name="Berthold D.E."/>
            <person name="Lefler F.W."/>
            <person name="Huang I.-S."/>
            <person name="Laughinghouse H. IV."/>
        </authorList>
    </citation>
    <scope>NUCLEOTIDE SEQUENCE [LARGE SCALE GENOMIC DNA]</scope>
    <source>
        <strain evidence="12 13">BLCC-F50</strain>
    </source>
</reference>